<dbReference type="GeneID" id="80336195"/>
<evidence type="ECO:0000313" key="3">
    <source>
        <dbReference type="Proteomes" id="UP000255467"/>
    </source>
</evidence>
<organism evidence="2 3">
    <name type="scientific">Nocardia otitidiscaviarum</name>
    <dbReference type="NCBI Taxonomy" id="1823"/>
    <lineage>
        <taxon>Bacteria</taxon>
        <taxon>Bacillati</taxon>
        <taxon>Actinomycetota</taxon>
        <taxon>Actinomycetes</taxon>
        <taxon>Mycobacteriales</taxon>
        <taxon>Nocardiaceae</taxon>
        <taxon>Nocardia</taxon>
    </lineage>
</organism>
<name>A0A378YG59_9NOCA</name>
<dbReference type="RefSeq" id="WP_029930892.1">
    <property type="nucleotide sequence ID" value="NZ_CP041695.1"/>
</dbReference>
<reference evidence="2 3" key="1">
    <citation type="submission" date="2018-06" db="EMBL/GenBank/DDBJ databases">
        <authorList>
            <consortium name="Pathogen Informatics"/>
            <person name="Doyle S."/>
        </authorList>
    </citation>
    <scope>NUCLEOTIDE SEQUENCE [LARGE SCALE GENOMIC DNA]</scope>
    <source>
        <strain evidence="2 3">NCTC1934</strain>
    </source>
</reference>
<dbReference type="AlphaFoldDB" id="A0A378YG59"/>
<dbReference type="Pfam" id="PF06078">
    <property type="entry name" value="DUF937"/>
    <property type="match status" value="1"/>
</dbReference>
<dbReference type="EMBL" id="UGRY01000002">
    <property type="protein sequence ID" value="SUA76104.1"/>
    <property type="molecule type" value="Genomic_DNA"/>
</dbReference>
<dbReference type="OrthoDB" id="3577641at2"/>
<evidence type="ECO:0000313" key="2">
    <source>
        <dbReference type="EMBL" id="SUA76104.1"/>
    </source>
</evidence>
<evidence type="ECO:0000313" key="4">
    <source>
        <dbReference type="Proteomes" id="UP000317039"/>
    </source>
</evidence>
<sequence>MTSFDDLLSQVPVSQIAGKLGVDEATANTAIQAAIPVLLGGLQAKASNPEAASAIEGEIANQPSNLLDGGVDIDQVDVAGGDKIVDQTFGTEKNTVMSALGDVGGAGGQDLMAKLMPMLAPIVLAYLGKKVLGGAGGGAATQAGGGGLGDILGSLLGGATGGGSGSGAGGLGGALGDALGKNAGNVLGNVLGGLLGGKK</sequence>
<keyword evidence="3" id="KW-1185">Reference proteome</keyword>
<dbReference type="InterPro" id="IPR009282">
    <property type="entry name" value="DUF937"/>
</dbReference>
<proteinExistence type="predicted"/>
<protein>
    <submittedName>
        <fullName evidence="2">Bacterial protein of uncharacterized function (DUF937)</fullName>
    </submittedName>
    <submittedName>
        <fullName evidence="1">DUF937 domain-containing protein</fullName>
    </submittedName>
</protein>
<accession>A0A378YG59</accession>
<dbReference type="EMBL" id="CP041695">
    <property type="protein sequence ID" value="QDP81997.1"/>
    <property type="molecule type" value="Genomic_DNA"/>
</dbReference>
<dbReference type="KEGG" id="nod:FOH10_27970"/>
<dbReference type="Proteomes" id="UP000255467">
    <property type="component" value="Unassembled WGS sequence"/>
</dbReference>
<evidence type="ECO:0000313" key="1">
    <source>
        <dbReference type="EMBL" id="QDP81997.1"/>
    </source>
</evidence>
<dbReference type="STRING" id="1406858.GCA_000710895_02223"/>
<dbReference type="Proteomes" id="UP000317039">
    <property type="component" value="Chromosome"/>
</dbReference>
<reference evidence="1 4" key="2">
    <citation type="submission" date="2019-07" db="EMBL/GenBank/DDBJ databases">
        <title>Complete Genome Sequence and Methylome Analysis of Nocardia otitidis-caviarum NEB252.</title>
        <authorList>
            <person name="Fomenkov A."/>
            <person name="Anton B.P."/>
            <person name="Vincze T."/>
            <person name="Roberts R.J."/>
        </authorList>
    </citation>
    <scope>NUCLEOTIDE SEQUENCE [LARGE SCALE GENOMIC DNA]</scope>
    <source>
        <strain evidence="1 4">NEB252</strain>
    </source>
</reference>
<gene>
    <name evidence="1" type="ORF">FOH10_27970</name>
    <name evidence="2" type="ORF">NCTC1934_02385</name>
</gene>